<evidence type="ECO:0000256" key="1">
    <source>
        <dbReference type="ARBA" id="ARBA00004167"/>
    </source>
</evidence>
<dbReference type="InterPro" id="IPR002126">
    <property type="entry name" value="Cadherin-like_dom"/>
</dbReference>
<keyword evidence="5 8" id="KW-0106">Calcium</keyword>
<reference evidence="10 11" key="1">
    <citation type="submission" date="2024-11" db="EMBL/GenBank/DDBJ databases">
        <title>Adaptive evolution of stress response genes in parasites aligns with host niche diversity.</title>
        <authorList>
            <person name="Hahn C."/>
            <person name="Resl P."/>
        </authorList>
    </citation>
    <scope>NUCLEOTIDE SEQUENCE [LARGE SCALE GENOMIC DNA]</scope>
    <source>
        <strain evidence="10">EGGRZ-B1_66</strain>
        <tissue evidence="10">Body</tissue>
    </source>
</reference>
<evidence type="ECO:0000256" key="3">
    <source>
        <dbReference type="ARBA" id="ARBA00022729"/>
    </source>
</evidence>
<dbReference type="GO" id="GO:0005509">
    <property type="term" value="F:calcium ion binding"/>
    <property type="evidence" value="ECO:0007669"/>
    <property type="project" value="UniProtKB-UniRule"/>
</dbReference>
<dbReference type="PRINTS" id="PR00205">
    <property type="entry name" value="CADHERIN"/>
</dbReference>
<evidence type="ECO:0000256" key="4">
    <source>
        <dbReference type="ARBA" id="ARBA00022737"/>
    </source>
</evidence>
<dbReference type="Pfam" id="PF00028">
    <property type="entry name" value="Cadherin"/>
    <property type="match status" value="1"/>
</dbReference>
<dbReference type="InterPro" id="IPR015919">
    <property type="entry name" value="Cadherin-like_sf"/>
</dbReference>
<evidence type="ECO:0000256" key="8">
    <source>
        <dbReference type="PROSITE-ProRule" id="PRU00043"/>
    </source>
</evidence>
<feature type="domain" description="Cadherin" evidence="9">
    <location>
        <begin position="125"/>
        <end position="239"/>
    </location>
</feature>
<comment type="caution">
    <text evidence="10">The sequence shown here is derived from an EMBL/GenBank/DDBJ whole genome shotgun (WGS) entry which is preliminary data.</text>
</comment>
<feature type="domain" description="Cadherin" evidence="9">
    <location>
        <begin position="240"/>
        <end position="338"/>
    </location>
</feature>
<evidence type="ECO:0000259" key="9">
    <source>
        <dbReference type="PROSITE" id="PS50268"/>
    </source>
</evidence>
<organism evidence="10 11">
    <name type="scientific">Cichlidogyrus casuarinus</name>
    <dbReference type="NCBI Taxonomy" id="1844966"/>
    <lineage>
        <taxon>Eukaryota</taxon>
        <taxon>Metazoa</taxon>
        <taxon>Spiralia</taxon>
        <taxon>Lophotrochozoa</taxon>
        <taxon>Platyhelminthes</taxon>
        <taxon>Monogenea</taxon>
        <taxon>Monopisthocotylea</taxon>
        <taxon>Dactylogyridea</taxon>
        <taxon>Ancyrocephalidae</taxon>
        <taxon>Cichlidogyrus</taxon>
    </lineage>
</organism>
<dbReference type="Proteomes" id="UP001626550">
    <property type="component" value="Unassembled WGS sequence"/>
</dbReference>
<evidence type="ECO:0000256" key="6">
    <source>
        <dbReference type="ARBA" id="ARBA00022989"/>
    </source>
</evidence>
<keyword evidence="7" id="KW-0472">Membrane</keyword>
<dbReference type="PANTHER" id="PTHR24027:SF422">
    <property type="entry name" value="CADHERIN DOMAIN-CONTAINING PROTEIN"/>
    <property type="match status" value="1"/>
</dbReference>
<gene>
    <name evidence="10" type="ORF">Ciccas_001584</name>
</gene>
<protein>
    <recommendedName>
        <fullName evidence="9">Cadherin domain-containing protein</fullName>
    </recommendedName>
</protein>
<feature type="domain" description="Cadherin" evidence="9">
    <location>
        <begin position="559"/>
        <end position="680"/>
    </location>
</feature>
<feature type="domain" description="Cadherin" evidence="9">
    <location>
        <begin position="452"/>
        <end position="557"/>
    </location>
</feature>
<evidence type="ECO:0000256" key="2">
    <source>
        <dbReference type="ARBA" id="ARBA00022692"/>
    </source>
</evidence>
<feature type="domain" description="Cadherin" evidence="9">
    <location>
        <begin position="365"/>
        <end position="443"/>
    </location>
</feature>
<sequence>MFSRTQTIKEDSAIAVIAQIRASVPTGASYSINLMQVPGNSEMTSWLNSPRPFSTQLDQQSTDTLPILDIISSSNYLYQRVNRYTLRVRAQMNPKDTPTPFPIYTDLVLTFNIEDVNNQIPTFTGSSPLSVRLVETATPNTVVWNIFAFDSDTTPAAFRTVSYALDPSGDAAAFKVQNSQLLTADNQDFTTSKKSLYTVTIRAQDGAPSSFAQRNGLPNVATLTLTVSIIDVNNHPPTFTTNNYAFTISESASIGSTVGKLQATDLDQNTEFLYSLSGSGSQNFIIGPFTGSIQLARHQNALTMPSYSLIATVSDGKFQVSVPVTIAIKKDNIRLPVFNFAANTNSFTYSIQELTTGSLSPSPVAIDSNSPSSLTYSLGGFFAPSFAIDASSAAFTVTKPLVRDLPVAKTIYCLSVLATNSFGTQYATSCVTVDDVNNKPPRWAYPSNVLFLPENFGTAQSFATLNALDADAGANAASSYSLIGTSQQVSVQANGQVFALRNYNYDTLSLAERSFTFNVLATNNQPTFGAAVGAVPMTATGTILVIITDTNNNPPTIVGGNSFQVSMPESTKPETDGYILLASDPDVSDRGQLSCTLTNSNNFFQVAYLPAIEGCAIQLQLVTDALLLKPKVNLNLEAIPAIPPGPQTLNIQVSDSGNRHQVQATVVVRVTAANNHPPIASFTPTQSSTTVLAGSTPPLILTTISYTDPDSTSTRLTPLLSPLSSADGMFQLNLINEKQSQLVLMKFLDREKLISFLGSPTLSPFGNAIQYQSGLVSWPLIVSVSDNENPSLTTTTTFTVNVATPGPTIPTARLSGYTIQDQSPPGTIVLPANIQAVDTDGVVNMDGITYRIVPNTPEANLFQISINQTTKFAALSLKTTISRVTLGRSVIHVPIMASDTLQGQSVARTATSTVSVIITPANGSLAAPVASFSESSVFIPENTNAVRDLAVAVMPSVEAYATDISMRSFAFQQFNDNQLVVRVDNSGLVYARSAAPPSSYSITARISTPSEPALATAASNLNLTLNWMPGSAFNKGLFLRVFNTSLNAIVSRPNTITSQPSPLDRMQNALAQALSVPVSEILIYAVGTNYPNSVDVFLGLHSSPYKDQGLLLSAVRNQMANLNSALSGGASLTADSLIGNCLTEAQSTSSCDGLSGCQNSYMPVTAPPPNPEVTAAVITAESHYGMASAGNSLNQLWTKNGPVITIKDQCTCTGIKSQNQPIHPLL</sequence>
<dbReference type="EMBL" id="JBJKFK010000106">
    <property type="protein sequence ID" value="KAL3319747.1"/>
    <property type="molecule type" value="Genomic_DNA"/>
</dbReference>
<proteinExistence type="predicted"/>
<dbReference type="SUPFAM" id="SSF49313">
    <property type="entry name" value="Cadherin-like"/>
    <property type="match status" value="6"/>
</dbReference>
<dbReference type="PROSITE" id="PS50268">
    <property type="entry name" value="CADHERIN_2"/>
    <property type="match status" value="7"/>
</dbReference>
<dbReference type="PANTHER" id="PTHR24027">
    <property type="entry name" value="CADHERIN-23"/>
    <property type="match status" value="1"/>
</dbReference>
<comment type="subcellular location">
    <subcellularLocation>
        <location evidence="1">Membrane</location>
        <topology evidence="1">Single-pass membrane protein</topology>
    </subcellularLocation>
</comment>
<dbReference type="CDD" id="cd11304">
    <property type="entry name" value="Cadherin_repeat"/>
    <property type="match status" value="4"/>
</dbReference>
<name>A0ABD2QKU4_9PLAT</name>
<dbReference type="GO" id="GO:0005886">
    <property type="term" value="C:plasma membrane"/>
    <property type="evidence" value="ECO:0007669"/>
    <property type="project" value="UniProtKB-SubCell"/>
</dbReference>
<keyword evidence="6" id="KW-1133">Transmembrane helix</keyword>
<dbReference type="GO" id="GO:0007155">
    <property type="term" value="P:cell adhesion"/>
    <property type="evidence" value="ECO:0007669"/>
    <property type="project" value="UniProtKB-KW"/>
</dbReference>
<evidence type="ECO:0000256" key="5">
    <source>
        <dbReference type="ARBA" id="ARBA00022837"/>
    </source>
</evidence>
<feature type="non-terminal residue" evidence="10">
    <location>
        <position position="1226"/>
    </location>
</feature>
<evidence type="ECO:0000313" key="10">
    <source>
        <dbReference type="EMBL" id="KAL3319747.1"/>
    </source>
</evidence>
<dbReference type="InterPro" id="IPR039808">
    <property type="entry name" value="Cadherin"/>
</dbReference>
<keyword evidence="3" id="KW-0732">Signal</keyword>
<dbReference type="Gene3D" id="2.60.40.60">
    <property type="entry name" value="Cadherins"/>
    <property type="match status" value="7"/>
</dbReference>
<evidence type="ECO:0000256" key="7">
    <source>
        <dbReference type="ARBA" id="ARBA00023136"/>
    </source>
</evidence>
<evidence type="ECO:0000313" key="11">
    <source>
        <dbReference type="Proteomes" id="UP001626550"/>
    </source>
</evidence>
<keyword evidence="4" id="KW-0677">Repeat</keyword>
<dbReference type="AlphaFoldDB" id="A0ABD2QKU4"/>
<accession>A0ABD2QKU4</accession>
<feature type="domain" description="Cadherin" evidence="9">
    <location>
        <begin position="811"/>
        <end position="930"/>
    </location>
</feature>
<feature type="domain" description="Cadherin" evidence="9">
    <location>
        <begin position="683"/>
        <end position="812"/>
    </location>
</feature>
<keyword evidence="2" id="KW-0812">Transmembrane</keyword>
<keyword evidence="11" id="KW-1185">Reference proteome</keyword>
<dbReference type="SMART" id="SM00112">
    <property type="entry name" value="CA"/>
    <property type="match status" value="6"/>
</dbReference>